<evidence type="ECO:0000256" key="1">
    <source>
        <dbReference type="ARBA" id="ARBA00005384"/>
    </source>
</evidence>
<reference evidence="7 8" key="1">
    <citation type="submission" date="2019-11" db="EMBL/GenBank/DDBJ databases">
        <title>Novel species isolated from a subtropical stream in China.</title>
        <authorList>
            <person name="Lu H."/>
        </authorList>
    </citation>
    <scope>NUCLEOTIDE SEQUENCE [LARGE SCALE GENOMIC DNA]</scope>
    <source>
        <strain evidence="7 8">FT26W</strain>
    </source>
</reference>
<organism evidence="7 8">
    <name type="scientific">Duganella aquatilis</name>
    <dbReference type="NCBI Taxonomy" id="2666082"/>
    <lineage>
        <taxon>Bacteria</taxon>
        <taxon>Pseudomonadati</taxon>
        <taxon>Pseudomonadota</taxon>
        <taxon>Betaproteobacteria</taxon>
        <taxon>Burkholderiales</taxon>
        <taxon>Oxalobacteraceae</taxon>
        <taxon>Telluria group</taxon>
        <taxon>Duganella</taxon>
    </lineage>
</organism>
<evidence type="ECO:0000256" key="3">
    <source>
        <dbReference type="ARBA" id="ARBA00023015"/>
    </source>
</evidence>
<gene>
    <name evidence="7" type="ORF">GJ698_15215</name>
</gene>
<comment type="similarity">
    <text evidence="1">In the C-terminal section; belongs to the class-I pyridoxal-phosphate-dependent aminotransferase family.</text>
</comment>
<protein>
    <submittedName>
        <fullName evidence="7">Aminotransferase class I/II-fold pyridoxal phosphate-dependent enzyme</fullName>
    </submittedName>
</protein>
<keyword evidence="2" id="KW-0663">Pyridoxal phosphate</keyword>
<comment type="caution">
    <text evidence="7">The sequence shown here is derived from an EMBL/GenBank/DDBJ whole genome shotgun (WGS) entry which is preliminary data.</text>
</comment>
<dbReference type="PROSITE" id="PS50949">
    <property type="entry name" value="HTH_GNTR"/>
    <property type="match status" value="1"/>
</dbReference>
<proteinExistence type="inferred from homology"/>
<dbReference type="SMART" id="SM00345">
    <property type="entry name" value="HTH_GNTR"/>
    <property type="match status" value="1"/>
</dbReference>
<accession>A0A844DD63</accession>
<dbReference type="Pfam" id="PF00155">
    <property type="entry name" value="Aminotran_1_2"/>
    <property type="match status" value="1"/>
</dbReference>
<dbReference type="InterPro" id="IPR004839">
    <property type="entry name" value="Aminotransferase_I/II_large"/>
</dbReference>
<dbReference type="RefSeq" id="WP_154358509.1">
    <property type="nucleotide sequence ID" value="NZ_WKJL01000010.1"/>
</dbReference>
<evidence type="ECO:0000313" key="7">
    <source>
        <dbReference type="EMBL" id="MRW85434.1"/>
    </source>
</evidence>
<evidence type="ECO:0000313" key="8">
    <source>
        <dbReference type="Proteomes" id="UP000439986"/>
    </source>
</evidence>
<dbReference type="PANTHER" id="PTHR46577:SF1">
    <property type="entry name" value="HTH-TYPE TRANSCRIPTIONAL REGULATORY PROTEIN GABR"/>
    <property type="match status" value="1"/>
</dbReference>
<dbReference type="GO" id="GO:0003700">
    <property type="term" value="F:DNA-binding transcription factor activity"/>
    <property type="evidence" value="ECO:0007669"/>
    <property type="project" value="InterPro"/>
</dbReference>
<dbReference type="InterPro" id="IPR000524">
    <property type="entry name" value="Tscrpt_reg_HTH_GntR"/>
</dbReference>
<dbReference type="GO" id="GO:0003677">
    <property type="term" value="F:DNA binding"/>
    <property type="evidence" value="ECO:0007669"/>
    <property type="project" value="UniProtKB-KW"/>
</dbReference>
<dbReference type="GO" id="GO:0008483">
    <property type="term" value="F:transaminase activity"/>
    <property type="evidence" value="ECO:0007669"/>
    <property type="project" value="UniProtKB-KW"/>
</dbReference>
<dbReference type="CDD" id="cd07377">
    <property type="entry name" value="WHTH_GntR"/>
    <property type="match status" value="1"/>
</dbReference>
<dbReference type="AlphaFoldDB" id="A0A844DD63"/>
<dbReference type="InterPro" id="IPR051446">
    <property type="entry name" value="HTH_trans_reg/aminotransferase"/>
</dbReference>
<evidence type="ECO:0000259" key="6">
    <source>
        <dbReference type="PROSITE" id="PS50949"/>
    </source>
</evidence>
<dbReference type="Gene3D" id="1.10.10.10">
    <property type="entry name" value="Winged helix-like DNA-binding domain superfamily/Winged helix DNA-binding domain"/>
    <property type="match status" value="1"/>
</dbReference>
<feature type="domain" description="HTH gntR-type" evidence="6">
    <location>
        <begin position="11"/>
        <end position="79"/>
    </location>
</feature>
<name>A0A844DD63_9BURK</name>
<keyword evidence="5" id="KW-0804">Transcription</keyword>
<evidence type="ECO:0000256" key="4">
    <source>
        <dbReference type="ARBA" id="ARBA00023125"/>
    </source>
</evidence>
<keyword evidence="7" id="KW-0032">Aminotransferase</keyword>
<keyword evidence="7" id="KW-0808">Transferase</keyword>
<dbReference type="PRINTS" id="PR00035">
    <property type="entry name" value="HTHGNTR"/>
</dbReference>
<dbReference type="Gene3D" id="3.40.640.10">
    <property type="entry name" value="Type I PLP-dependent aspartate aminotransferase-like (Major domain)"/>
    <property type="match status" value="1"/>
</dbReference>
<dbReference type="InterPro" id="IPR036390">
    <property type="entry name" value="WH_DNA-bd_sf"/>
</dbReference>
<dbReference type="InterPro" id="IPR015424">
    <property type="entry name" value="PyrdxlP-dep_Trfase"/>
</dbReference>
<evidence type="ECO:0000256" key="5">
    <source>
        <dbReference type="ARBA" id="ARBA00023163"/>
    </source>
</evidence>
<dbReference type="GO" id="GO:0030170">
    <property type="term" value="F:pyridoxal phosphate binding"/>
    <property type="evidence" value="ECO:0007669"/>
    <property type="project" value="InterPro"/>
</dbReference>
<keyword evidence="3" id="KW-0805">Transcription regulation</keyword>
<dbReference type="SUPFAM" id="SSF53383">
    <property type="entry name" value="PLP-dependent transferases"/>
    <property type="match status" value="1"/>
</dbReference>
<sequence length="485" mass="52978">MELHLHIEGDKDLAEQLYSQLHAAVSSGRLAQGQQLPPSRLLAQQLGISRKPVAMAYSRLTSDGLLQAHTGRGTFVGAPGTSASRPLQSADLASGATLKKWLDFDTPFRQKLALARSQYEFSGGTPAPAHFPQDEWRRCILYGLRQDGLRRGRYASTGGEPALREAIARHAAYARGLVCEPGHVVVTNGAQQSLDLLGRILLEPGDVAAVEDPGYPIARALFKSHGARIASVPVDREGMVPEQIPDNARLIYVTPAHQFPLGMQMSPARKAALLARALEIGAIIIEDDYDSEFRYEGRPAESLQSLDRHGIVVFMGSLSKVMLPELRIGYVVLPEALLQPFMIAKHLTDWHTASMTQLALAKFIDEGCLARHIRRGHAIYTSRRDELLLGLSTMLAPWLEPVPSSAGFHMAAFARRQTDLPVLLRLARRAGVGLYTLDGFYAEVKPRAGLFFGFGSIDTLDIAPALTIVRDVLQQVDPSSKSGHP</sequence>
<keyword evidence="4" id="KW-0238">DNA-binding</keyword>
<dbReference type="Pfam" id="PF00392">
    <property type="entry name" value="GntR"/>
    <property type="match status" value="1"/>
</dbReference>
<dbReference type="CDD" id="cd00609">
    <property type="entry name" value="AAT_like"/>
    <property type="match status" value="1"/>
</dbReference>
<keyword evidence="8" id="KW-1185">Reference proteome</keyword>
<dbReference type="InterPro" id="IPR036388">
    <property type="entry name" value="WH-like_DNA-bd_sf"/>
</dbReference>
<dbReference type="InterPro" id="IPR015421">
    <property type="entry name" value="PyrdxlP-dep_Trfase_major"/>
</dbReference>
<evidence type="ECO:0000256" key="2">
    <source>
        <dbReference type="ARBA" id="ARBA00022898"/>
    </source>
</evidence>
<dbReference type="Proteomes" id="UP000439986">
    <property type="component" value="Unassembled WGS sequence"/>
</dbReference>
<dbReference type="SUPFAM" id="SSF46785">
    <property type="entry name" value="Winged helix' DNA-binding domain"/>
    <property type="match status" value="1"/>
</dbReference>
<dbReference type="PANTHER" id="PTHR46577">
    <property type="entry name" value="HTH-TYPE TRANSCRIPTIONAL REGULATORY PROTEIN GABR"/>
    <property type="match status" value="1"/>
</dbReference>
<dbReference type="EMBL" id="WKJL01000010">
    <property type="protein sequence ID" value="MRW85434.1"/>
    <property type="molecule type" value="Genomic_DNA"/>
</dbReference>